<dbReference type="SUPFAM" id="SSF50156">
    <property type="entry name" value="PDZ domain-like"/>
    <property type="match status" value="1"/>
</dbReference>
<dbReference type="SMART" id="SM00245">
    <property type="entry name" value="TSPc"/>
    <property type="match status" value="1"/>
</dbReference>
<dbReference type="CDD" id="cd07561">
    <property type="entry name" value="Peptidase_S41_CPP_like"/>
    <property type="match status" value="1"/>
</dbReference>
<reference evidence="3 4" key="1">
    <citation type="submission" date="2019-06" db="EMBL/GenBank/DDBJ databases">
        <title>Draft genome of Aliikangiella marina GYP-15.</title>
        <authorList>
            <person name="Wang G."/>
        </authorList>
    </citation>
    <scope>NUCLEOTIDE SEQUENCE [LARGE SCALE GENOMIC DNA]</scope>
    <source>
        <strain evidence="3 4">GYP-15</strain>
    </source>
</reference>
<dbReference type="Gene3D" id="2.30.42.10">
    <property type="match status" value="1"/>
</dbReference>
<dbReference type="SUPFAM" id="SSF52096">
    <property type="entry name" value="ClpP/crotonase"/>
    <property type="match status" value="1"/>
</dbReference>
<proteinExistence type="predicted"/>
<dbReference type="Gene3D" id="3.90.226.10">
    <property type="entry name" value="2-enoyl-CoA Hydratase, Chain A, domain 1"/>
    <property type="match status" value="1"/>
</dbReference>
<feature type="chain" id="PRO_5021791821" evidence="1">
    <location>
        <begin position="34"/>
        <end position="514"/>
    </location>
</feature>
<dbReference type="PROSITE" id="PS51257">
    <property type="entry name" value="PROKAR_LIPOPROTEIN"/>
    <property type="match status" value="1"/>
</dbReference>
<protein>
    <submittedName>
        <fullName evidence="3">Peptidase</fullName>
    </submittedName>
</protein>
<name>A0A545T9U1_9GAMM</name>
<dbReference type="GO" id="GO:0008236">
    <property type="term" value="F:serine-type peptidase activity"/>
    <property type="evidence" value="ECO:0007669"/>
    <property type="project" value="InterPro"/>
</dbReference>
<gene>
    <name evidence="3" type="ORF">FLL45_14065</name>
</gene>
<dbReference type="InterPro" id="IPR005151">
    <property type="entry name" value="Tail-specific_protease"/>
</dbReference>
<dbReference type="GO" id="GO:0030288">
    <property type="term" value="C:outer membrane-bounded periplasmic space"/>
    <property type="evidence" value="ECO:0007669"/>
    <property type="project" value="TreeGrafter"/>
</dbReference>
<dbReference type="GO" id="GO:0004175">
    <property type="term" value="F:endopeptidase activity"/>
    <property type="evidence" value="ECO:0007669"/>
    <property type="project" value="TreeGrafter"/>
</dbReference>
<evidence type="ECO:0000256" key="1">
    <source>
        <dbReference type="SAM" id="SignalP"/>
    </source>
</evidence>
<organism evidence="3 4">
    <name type="scientific">Aliikangiella marina</name>
    <dbReference type="NCBI Taxonomy" id="1712262"/>
    <lineage>
        <taxon>Bacteria</taxon>
        <taxon>Pseudomonadati</taxon>
        <taxon>Pseudomonadota</taxon>
        <taxon>Gammaproteobacteria</taxon>
        <taxon>Oceanospirillales</taxon>
        <taxon>Pleioneaceae</taxon>
        <taxon>Aliikangiella</taxon>
    </lineage>
</organism>
<dbReference type="GO" id="GO:0007165">
    <property type="term" value="P:signal transduction"/>
    <property type="evidence" value="ECO:0007669"/>
    <property type="project" value="TreeGrafter"/>
</dbReference>
<accession>A0A545T9U1</accession>
<comment type="caution">
    <text evidence="3">The sequence shown here is derived from an EMBL/GenBank/DDBJ whole genome shotgun (WGS) entry which is preliminary data.</text>
</comment>
<keyword evidence="4" id="KW-1185">Reference proteome</keyword>
<dbReference type="PANTHER" id="PTHR32060:SF30">
    <property type="entry name" value="CARBOXY-TERMINAL PROCESSING PROTEASE CTPA"/>
    <property type="match status" value="1"/>
</dbReference>
<dbReference type="EMBL" id="VIKR01000003">
    <property type="protein sequence ID" value="TQV73982.1"/>
    <property type="molecule type" value="Genomic_DNA"/>
</dbReference>
<dbReference type="InterPro" id="IPR036034">
    <property type="entry name" value="PDZ_sf"/>
</dbReference>
<evidence type="ECO:0000313" key="4">
    <source>
        <dbReference type="Proteomes" id="UP000317839"/>
    </source>
</evidence>
<dbReference type="Proteomes" id="UP000317839">
    <property type="component" value="Unassembled WGS sequence"/>
</dbReference>
<keyword evidence="1" id="KW-0732">Signal</keyword>
<dbReference type="PANTHER" id="PTHR32060">
    <property type="entry name" value="TAIL-SPECIFIC PROTEASE"/>
    <property type="match status" value="1"/>
</dbReference>
<sequence length="514" mass="55073">MVGNSMKKQLSYSLMAVASAALIALSGCGGSDAVQWNEGVFESSEEFKNRCQVPRSGSDILGNTFPDVQGSTLLENNWLRSWSNETYLWYNEIIDQNPANFSDTESYFDVLKTQELTPNGNAKDNFHFSQSTESYLQRSQSGVSFGYGLQWALISSTPPRELRVAFSQPNGAAAAVNLFRGAEVLEIDGVDVINANSESDLAILNAGISPSSEGETHTFLVRDLGATETRTVTMTSGAVAESAILANDVIQTSSGNVGYVVYNTFQAFSEVELIDAFNQLESQDIQDLVLDLRYNGGGRLFIASELGYMIAGPTQTEGQTFEQIVYNDKIAPEDPVPFFSLSGAGNATPGVPLPSLNLSRVFILTTGSTCSASEAVINGLRGIDVEVILIGDTTCGKPYGFFPTDNCGTTYFTIQLTGVNAKGFGEYPDGFSPENTQGSLGVVVPGCSVADDFNHAFGDLDEALLNQALQFRETGTCSAPAIAKSNLQTAEKQANGLEIKVDSDPLGKIMIRSK</sequence>
<evidence type="ECO:0000259" key="2">
    <source>
        <dbReference type="SMART" id="SM00245"/>
    </source>
</evidence>
<dbReference type="GO" id="GO:0006508">
    <property type="term" value="P:proteolysis"/>
    <property type="evidence" value="ECO:0007669"/>
    <property type="project" value="InterPro"/>
</dbReference>
<dbReference type="AlphaFoldDB" id="A0A545T9U1"/>
<evidence type="ECO:0000313" key="3">
    <source>
        <dbReference type="EMBL" id="TQV73982.1"/>
    </source>
</evidence>
<feature type="signal peptide" evidence="1">
    <location>
        <begin position="1"/>
        <end position="33"/>
    </location>
</feature>
<dbReference type="Gene3D" id="3.30.750.170">
    <property type="match status" value="1"/>
</dbReference>
<feature type="domain" description="Tail specific protease" evidence="2">
    <location>
        <begin position="227"/>
        <end position="433"/>
    </location>
</feature>
<dbReference type="OrthoDB" id="7168509at2"/>
<dbReference type="InterPro" id="IPR029045">
    <property type="entry name" value="ClpP/crotonase-like_dom_sf"/>
</dbReference>
<dbReference type="Pfam" id="PF03572">
    <property type="entry name" value="Peptidase_S41"/>
    <property type="match status" value="1"/>
</dbReference>